<keyword evidence="1" id="KW-0812">Transmembrane</keyword>
<feature type="non-terminal residue" evidence="2">
    <location>
        <position position="1"/>
    </location>
</feature>
<keyword evidence="1" id="KW-0472">Membrane</keyword>
<dbReference type="AlphaFoldDB" id="A0A6A5VI97"/>
<organism evidence="2 3">
    <name type="scientific">Bimuria novae-zelandiae CBS 107.79</name>
    <dbReference type="NCBI Taxonomy" id="1447943"/>
    <lineage>
        <taxon>Eukaryota</taxon>
        <taxon>Fungi</taxon>
        <taxon>Dikarya</taxon>
        <taxon>Ascomycota</taxon>
        <taxon>Pezizomycotina</taxon>
        <taxon>Dothideomycetes</taxon>
        <taxon>Pleosporomycetidae</taxon>
        <taxon>Pleosporales</taxon>
        <taxon>Massarineae</taxon>
        <taxon>Didymosphaeriaceae</taxon>
        <taxon>Bimuria</taxon>
    </lineage>
</organism>
<keyword evidence="1" id="KW-1133">Transmembrane helix</keyword>
<dbReference type="OrthoDB" id="3909595at2759"/>
<sequence length="68" mass="7905">DISINYITLLLECERDSRTFKYIFIIICCLVKMCYFIPVTSLGANKLAFTFISYIYCLYGTLDNVILD</sequence>
<evidence type="ECO:0000256" key="1">
    <source>
        <dbReference type="SAM" id="Phobius"/>
    </source>
</evidence>
<reference evidence="2" key="1">
    <citation type="journal article" date="2020" name="Stud. Mycol.">
        <title>101 Dothideomycetes genomes: a test case for predicting lifestyles and emergence of pathogens.</title>
        <authorList>
            <person name="Haridas S."/>
            <person name="Albert R."/>
            <person name="Binder M."/>
            <person name="Bloem J."/>
            <person name="Labutti K."/>
            <person name="Salamov A."/>
            <person name="Andreopoulos B."/>
            <person name="Baker S."/>
            <person name="Barry K."/>
            <person name="Bills G."/>
            <person name="Bluhm B."/>
            <person name="Cannon C."/>
            <person name="Castanera R."/>
            <person name="Culley D."/>
            <person name="Daum C."/>
            <person name="Ezra D."/>
            <person name="Gonzalez J."/>
            <person name="Henrissat B."/>
            <person name="Kuo A."/>
            <person name="Liang C."/>
            <person name="Lipzen A."/>
            <person name="Lutzoni F."/>
            <person name="Magnuson J."/>
            <person name="Mondo S."/>
            <person name="Nolan M."/>
            <person name="Ohm R."/>
            <person name="Pangilinan J."/>
            <person name="Park H.-J."/>
            <person name="Ramirez L."/>
            <person name="Alfaro M."/>
            <person name="Sun H."/>
            <person name="Tritt A."/>
            <person name="Yoshinaga Y."/>
            <person name="Zwiers L.-H."/>
            <person name="Turgeon B."/>
            <person name="Goodwin S."/>
            <person name="Spatafora J."/>
            <person name="Crous P."/>
            <person name="Grigoriev I."/>
        </authorList>
    </citation>
    <scope>NUCLEOTIDE SEQUENCE</scope>
    <source>
        <strain evidence="2">CBS 107.79</strain>
    </source>
</reference>
<protein>
    <submittedName>
        <fullName evidence="2">Uncharacterized protein</fullName>
    </submittedName>
</protein>
<evidence type="ECO:0000313" key="3">
    <source>
        <dbReference type="Proteomes" id="UP000800036"/>
    </source>
</evidence>
<dbReference type="Proteomes" id="UP000800036">
    <property type="component" value="Unassembled WGS sequence"/>
</dbReference>
<feature type="transmembrane region" description="Helical" evidence="1">
    <location>
        <begin position="47"/>
        <end position="67"/>
    </location>
</feature>
<proteinExistence type="predicted"/>
<evidence type="ECO:0000313" key="2">
    <source>
        <dbReference type="EMBL" id="KAF1976934.1"/>
    </source>
</evidence>
<keyword evidence="3" id="KW-1185">Reference proteome</keyword>
<feature type="transmembrane region" description="Helical" evidence="1">
    <location>
        <begin position="20"/>
        <end position="41"/>
    </location>
</feature>
<gene>
    <name evidence="2" type="ORF">BU23DRAFT_454721</name>
</gene>
<accession>A0A6A5VI97</accession>
<name>A0A6A5VI97_9PLEO</name>
<dbReference type="EMBL" id="ML976665">
    <property type="protein sequence ID" value="KAF1976934.1"/>
    <property type="molecule type" value="Genomic_DNA"/>
</dbReference>